<evidence type="ECO:0000259" key="4">
    <source>
        <dbReference type="PROSITE" id="PS50949"/>
    </source>
</evidence>
<dbReference type="SMART" id="SM00345">
    <property type="entry name" value="HTH_GNTR"/>
    <property type="match status" value="1"/>
</dbReference>
<dbReference type="InterPro" id="IPR036388">
    <property type="entry name" value="WH-like_DNA-bd_sf"/>
</dbReference>
<keyword evidence="1" id="KW-0805">Transcription regulation</keyword>
<sequence length="228" mass="25042">MAAILLTDTVYDHVLALIREEELSAGDRLPGEHALAERFGVSRPVVRQALARLRAEGRVTAAHGAGHFVGDEPALRGIDYGPIQGIPDVRSFLEFRCILEGESAALAAQCRDARLRAAVTARRKAMEAATQRGEPGIEEDIAFHAAIARASENRYLVMTIAALMAHTRVAIRLVRELSPQPMIHRWRDVRAEHLRIDEAIAARDAAAAREAMAQHLRSGIARLFPRKG</sequence>
<dbReference type="Proteomes" id="UP000626210">
    <property type="component" value="Unassembled WGS sequence"/>
</dbReference>
<keyword evidence="2" id="KW-0238">DNA-binding</keyword>
<name>A0ABQ3FVB7_9BURK</name>
<dbReference type="CDD" id="cd07377">
    <property type="entry name" value="WHTH_GntR"/>
    <property type="match status" value="1"/>
</dbReference>
<dbReference type="PRINTS" id="PR00035">
    <property type="entry name" value="HTHGNTR"/>
</dbReference>
<dbReference type="PANTHER" id="PTHR43537:SF5">
    <property type="entry name" value="UXU OPERON TRANSCRIPTIONAL REGULATOR"/>
    <property type="match status" value="1"/>
</dbReference>
<feature type="domain" description="HTH gntR-type" evidence="4">
    <location>
        <begin position="4"/>
        <end position="72"/>
    </location>
</feature>
<dbReference type="EMBL" id="BMYK01000001">
    <property type="protein sequence ID" value="GHC68213.1"/>
    <property type="molecule type" value="Genomic_DNA"/>
</dbReference>
<accession>A0ABQ3FVB7</accession>
<dbReference type="SUPFAM" id="SSF48008">
    <property type="entry name" value="GntR ligand-binding domain-like"/>
    <property type="match status" value="1"/>
</dbReference>
<dbReference type="InterPro" id="IPR000524">
    <property type="entry name" value="Tscrpt_reg_HTH_GntR"/>
</dbReference>
<dbReference type="Gene3D" id="1.20.120.530">
    <property type="entry name" value="GntR ligand-binding domain-like"/>
    <property type="match status" value="1"/>
</dbReference>
<gene>
    <name evidence="5" type="ORF">GCM10007320_00290</name>
</gene>
<protein>
    <submittedName>
        <fullName evidence="5">GntR family transcriptional regulator</fullName>
    </submittedName>
</protein>
<evidence type="ECO:0000313" key="5">
    <source>
        <dbReference type="EMBL" id="GHC68213.1"/>
    </source>
</evidence>
<evidence type="ECO:0000256" key="3">
    <source>
        <dbReference type="ARBA" id="ARBA00023163"/>
    </source>
</evidence>
<dbReference type="InterPro" id="IPR008920">
    <property type="entry name" value="TF_FadR/GntR_C"/>
</dbReference>
<dbReference type="Gene3D" id="1.10.10.10">
    <property type="entry name" value="Winged helix-like DNA-binding domain superfamily/Winged helix DNA-binding domain"/>
    <property type="match status" value="1"/>
</dbReference>
<dbReference type="SUPFAM" id="SSF46785">
    <property type="entry name" value="Winged helix' DNA-binding domain"/>
    <property type="match status" value="1"/>
</dbReference>
<dbReference type="RefSeq" id="WP_189685016.1">
    <property type="nucleotide sequence ID" value="NZ_BMYK01000001.1"/>
</dbReference>
<proteinExistence type="predicted"/>
<evidence type="ECO:0000313" key="6">
    <source>
        <dbReference type="Proteomes" id="UP000626210"/>
    </source>
</evidence>
<dbReference type="InterPro" id="IPR036390">
    <property type="entry name" value="WH_DNA-bd_sf"/>
</dbReference>
<keyword evidence="3" id="KW-0804">Transcription</keyword>
<dbReference type="PROSITE" id="PS50949">
    <property type="entry name" value="HTH_GNTR"/>
    <property type="match status" value="1"/>
</dbReference>
<reference evidence="6" key="1">
    <citation type="journal article" date="2019" name="Int. J. Syst. Evol. Microbiol.">
        <title>The Global Catalogue of Microorganisms (GCM) 10K type strain sequencing project: providing services to taxonomists for standard genome sequencing and annotation.</title>
        <authorList>
            <consortium name="The Broad Institute Genomics Platform"/>
            <consortium name="The Broad Institute Genome Sequencing Center for Infectious Disease"/>
            <person name="Wu L."/>
            <person name="Ma J."/>
        </authorList>
    </citation>
    <scope>NUCLEOTIDE SEQUENCE [LARGE SCALE GENOMIC DNA]</scope>
    <source>
        <strain evidence="6">KCTC 23314</strain>
    </source>
</reference>
<dbReference type="InterPro" id="IPR011711">
    <property type="entry name" value="GntR_C"/>
</dbReference>
<dbReference type="PANTHER" id="PTHR43537">
    <property type="entry name" value="TRANSCRIPTIONAL REGULATOR, GNTR FAMILY"/>
    <property type="match status" value="1"/>
</dbReference>
<evidence type="ECO:0000256" key="1">
    <source>
        <dbReference type="ARBA" id="ARBA00023015"/>
    </source>
</evidence>
<keyword evidence="6" id="KW-1185">Reference proteome</keyword>
<dbReference type="Pfam" id="PF00392">
    <property type="entry name" value="GntR"/>
    <property type="match status" value="1"/>
</dbReference>
<dbReference type="SMART" id="SM00895">
    <property type="entry name" value="FCD"/>
    <property type="match status" value="1"/>
</dbReference>
<dbReference type="Pfam" id="PF07729">
    <property type="entry name" value="FCD"/>
    <property type="match status" value="1"/>
</dbReference>
<comment type="caution">
    <text evidence="5">The sequence shown here is derived from an EMBL/GenBank/DDBJ whole genome shotgun (WGS) entry which is preliminary data.</text>
</comment>
<evidence type="ECO:0000256" key="2">
    <source>
        <dbReference type="ARBA" id="ARBA00023125"/>
    </source>
</evidence>
<organism evidence="5 6">
    <name type="scientific">Pseudorhodoferax aquiterrae</name>
    <dbReference type="NCBI Taxonomy" id="747304"/>
    <lineage>
        <taxon>Bacteria</taxon>
        <taxon>Pseudomonadati</taxon>
        <taxon>Pseudomonadota</taxon>
        <taxon>Betaproteobacteria</taxon>
        <taxon>Burkholderiales</taxon>
        <taxon>Comamonadaceae</taxon>
    </lineage>
</organism>